<dbReference type="InterPro" id="IPR023302">
    <property type="entry name" value="Pept_S9A_N"/>
</dbReference>
<dbReference type="EMBL" id="JACJHR010000057">
    <property type="protein sequence ID" value="MBB2503627.1"/>
    <property type="molecule type" value="Genomic_DNA"/>
</dbReference>
<feature type="domain" description="Peptidase S9A N-terminal" evidence="7">
    <location>
        <begin position="8"/>
        <end position="403"/>
    </location>
</feature>
<evidence type="ECO:0000256" key="2">
    <source>
        <dbReference type="ARBA" id="ARBA00011897"/>
    </source>
</evidence>
<dbReference type="InterPro" id="IPR029058">
    <property type="entry name" value="AB_hydrolase_fold"/>
</dbReference>
<evidence type="ECO:0000256" key="4">
    <source>
        <dbReference type="ARBA" id="ARBA00022801"/>
    </source>
</evidence>
<dbReference type="GO" id="GO:0005829">
    <property type="term" value="C:cytosol"/>
    <property type="evidence" value="ECO:0007669"/>
    <property type="project" value="TreeGrafter"/>
</dbReference>
<dbReference type="SUPFAM" id="SSF50993">
    <property type="entry name" value="Peptidase/esterase 'gauge' domain"/>
    <property type="match status" value="1"/>
</dbReference>
<dbReference type="Pfam" id="PF02897">
    <property type="entry name" value="Peptidase_S9_N"/>
    <property type="match status" value="1"/>
</dbReference>
<evidence type="ECO:0000313" key="11">
    <source>
        <dbReference type="Proteomes" id="UP000550260"/>
    </source>
</evidence>
<dbReference type="RefSeq" id="WP_158242437.1">
    <property type="nucleotide sequence ID" value="NZ_JACJHR010000057.1"/>
</dbReference>
<comment type="caution">
    <text evidence="9">The sequence shown here is derived from an EMBL/GenBank/DDBJ whole genome shotgun (WGS) entry which is preliminary data.</text>
</comment>
<reference evidence="8 11" key="2">
    <citation type="submission" date="2020-08" db="EMBL/GenBank/DDBJ databases">
        <title>Amycolatopsis echigonensis JCM 21831.</title>
        <authorList>
            <person name="Tedsree N."/>
            <person name="Kuncharoen N."/>
            <person name="Likhitwitayawuid K."/>
            <person name="Tanasupawat S."/>
        </authorList>
    </citation>
    <scope>NUCLEOTIDE SEQUENCE [LARGE SCALE GENOMIC DNA]</scope>
    <source>
        <strain evidence="8 11">JCM 21831</strain>
    </source>
</reference>
<dbReference type="GO" id="GO:0070012">
    <property type="term" value="F:oligopeptidase activity"/>
    <property type="evidence" value="ECO:0007669"/>
    <property type="project" value="TreeGrafter"/>
</dbReference>
<evidence type="ECO:0000256" key="3">
    <source>
        <dbReference type="ARBA" id="ARBA00022670"/>
    </source>
</evidence>
<evidence type="ECO:0000313" key="9">
    <source>
        <dbReference type="EMBL" id="PKV99486.1"/>
    </source>
</evidence>
<sequence>MAQDYPLTRQVDEVAGVPGAQVDDPYQWLEEDSPEVAAWQEEQNAVSRAHLHAWPHFSEVRRAALEYSGPDFQSIENGAPIYAGGLWFSMGTSDGGAHAVVVVAEAPGEPVRCVLDPRSVTGDDTALLAGFSPSPDGRLLAFWVSSRGSEHVTLHVVEVETGRELSLGPSLVYDGSVASAAWLPDSSGFFCNPLTDDPGQFVFRVVLQRMDGTRQVEIPSVDGTFVNLAVSADGSRVIVNDPVARKPLFVRDMESGAWTPLLRGIEGVFSGVVVGEHFYAVTSVGAPRGRLVKIPLASADDTSTWAELIAPSDAVLITCLYRGDALIVHELVDTYARVRLLALDGTDRGEIGLPAPGSAGSILQLAMGDRRPTGSTYVFPFETFDSSRAWYAYDVAARELRQLTVPQRRIAGTTTRIERCLAADGTPLTYHLVHRSDLDTSLPHPVLAHGYGDGRAPWLPTFAGIFQPFIDAGGIYVHLNLRGGGEYGEDFFRAGTIPNKANTFRDAHAIAEDMIAKGISEPRRIGVVGESSGGLLAGAVATQRPDLYGVCVPRVPMADLLRLAEEPYGLAAVRTLWGDPTTVDGVRALLEISPYHLVREGVAYPAMLVEAGDADHRCPPWHARKLAARLQNSTSAEQPVLLRVWSDTGHASGIDPAVRAEQVAEFISFAMMTFDLEPGGGRR</sequence>
<feature type="domain" description="Peptidase S9 prolyl oligopeptidase catalytic" evidence="6">
    <location>
        <begin position="462"/>
        <end position="673"/>
    </location>
</feature>
<accession>A0A8E2B7U3</accession>
<evidence type="ECO:0000256" key="5">
    <source>
        <dbReference type="ARBA" id="ARBA00022825"/>
    </source>
</evidence>
<organism evidence="9 10">
    <name type="scientific">Amycolatopsis echigonensis</name>
    <dbReference type="NCBI Taxonomy" id="2576905"/>
    <lineage>
        <taxon>Bacteria</taxon>
        <taxon>Bacillati</taxon>
        <taxon>Actinomycetota</taxon>
        <taxon>Actinomycetes</taxon>
        <taxon>Pseudonocardiales</taxon>
        <taxon>Pseudonocardiaceae</taxon>
        <taxon>Amycolatopsis</taxon>
    </lineage>
</organism>
<dbReference type="SUPFAM" id="SSF53474">
    <property type="entry name" value="alpha/beta-Hydrolases"/>
    <property type="match status" value="1"/>
</dbReference>
<dbReference type="Gene3D" id="3.40.50.1820">
    <property type="entry name" value="alpha/beta hydrolase"/>
    <property type="match status" value="1"/>
</dbReference>
<dbReference type="Pfam" id="PF00326">
    <property type="entry name" value="Peptidase_S9"/>
    <property type="match status" value="1"/>
</dbReference>
<dbReference type="AlphaFoldDB" id="A0A2N3X034"/>
<dbReference type="OrthoDB" id="9801421at2"/>
<gene>
    <name evidence="9" type="ORF">ATK30_0460</name>
    <name evidence="8" type="ORF">H5411_31365</name>
</gene>
<name>A0A2N3X034_9PSEU</name>
<dbReference type="EMBL" id="PJMY01000002">
    <property type="protein sequence ID" value="PKV99486.1"/>
    <property type="molecule type" value="Genomic_DNA"/>
</dbReference>
<keyword evidence="4" id="KW-0378">Hydrolase</keyword>
<dbReference type="InterPro" id="IPR002470">
    <property type="entry name" value="Peptidase_S9A"/>
</dbReference>
<accession>A0A2N3X034</accession>
<dbReference type="GO" id="GO:0004252">
    <property type="term" value="F:serine-type endopeptidase activity"/>
    <property type="evidence" value="ECO:0007669"/>
    <property type="project" value="UniProtKB-EC"/>
</dbReference>
<keyword evidence="5" id="KW-0720">Serine protease</keyword>
<keyword evidence="10" id="KW-1185">Reference proteome</keyword>
<evidence type="ECO:0000313" key="10">
    <source>
        <dbReference type="Proteomes" id="UP000233750"/>
    </source>
</evidence>
<proteinExistence type="predicted"/>
<comment type="catalytic activity">
    <reaction evidence="1">
        <text>Hydrolysis of Pro-|-Xaa &gt;&gt; Ala-|-Xaa in oligopeptides.</text>
        <dbReference type="EC" id="3.4.21.26"/>
    </reaction>
</comment>
<evidence type="ECO:0000256" key="1">
    <source>
        <dbReference type="ARBA" id="ARBA00001070"/>
    </source>
</evidence>
<keyword evidence="3" id="KW-0645">Protease</keyword>
<dbReference type="EC" id="3.4.21.26" evidence="2"/>
<evidence type="ECO:0000259" key="6">
    <source>
        <dbReference type="Pfam" id="PF00326"/>
    </source>
</evidence>
<protein>
    <recommendedName>
        <fullName evidence="2">prolyl oligopeptidase</fullName>
        <ecNumber evidence="2">3.4.21.26</ecNumber>
    </recommendedName>
</protein>
<dbReference type="Proteomes" id="UP000550260">
    <property type="component" value="Unassembled WGS sequence"/>
</dbReference>
<dbReference type="InterPro" id="IPR001375">
    <property type="entry name" value="Peptidase_S9_cat"/>
</dbReference>
<dbReference type="PRINTS" id="PR00862">
    <property type="entry name" value="PROLIGOPTASE"/>
</dbReference>
<reference evidence="9 10" key="1">
    <citation type="submission" date="2017-12" db="EMBL/GenBank/DDBJ databases">
        <title>Sequencing the genomes of 1000 Actinobacteria strains.</title>
        <authorList>
            <person name="Klenk H.-P."/>
        </authorList>
    </citation>
    <scope>NUCLEOTIDE SEQUENCE [LARGE SCALE GENOMIC DNA]</scope>
    <source>
        <strain evidence="9 10">DSM 45165</strain>
    </source>
</reference>
<dbReference type="PANTHER" id="PTHR42881:SF2">
    <property type="entry name" value="PROLYL ENDOPEPTIDASE"/>
    <property type="match status" value="1"/>
</dbReference>
<dbReference type="PANTHER" id="PTHR42881">
    <property type="entry name" value="PROLYL ENDOPEPTIDASE"/>
    <property type="match status" value="1"/>
</dbReference>
<evidence type="ECO:0000313" key="8">
    <source>
        <dbReference type="EMBL" id="MBB2503627.1"/>
    </source>
</evidence>
<dbReference type="Gene3D" id="2.130.10.120">
    <property type="entry name" value="Prolyl oligopeptidase, N-terminal domain"/>
    <property type="match status" value="1"/>
</dbReference>
<dbReference type="GO" id="GO:0006508">
    <property type="term" value="P:proteolysis"/>
    <property type="evidence" value="ECO:0007669"/>
    <property type="project" value="UniProtKB-KW"/>
</dbReference>
<dbReference type="Proteomes" id="UP000233750">
    <property type="component" value="Unassembled WGS sequence"/>
</dbReference>
<evidence type="ECO:0000259" key="7">
    <source>
        <dbReference type="Pfam" id="PF02897"/>
    </source>
</evidence>
<dbReference type="InterPro" id="IPR051167">
    <property type="entry name" value="Prolyl_oligopep/macrocyclase"/>
</dbReference>